<proteinExistence type="predicted"/>
<accession>A0A0H5QQY8</accession>
<evidence type="ECO:0000313" key="2">
    <source>
        <dbReference type="EMBL" id="CRZ04047.1"/>
    </source>
</evidence>
<name>A0A0H5QQY8_9EUKA</name>
<protein>
    <submittedName>
        <fullName evidence="2">Uncharacterized protein</fullName>
    </submittedName>
</protein>
<evidence type="ECO:0000256" key="1">
    <source>
        <dbReference type="SAM" id="Coils"/>
    </source>
</evidence>
<dbReference type="EMBL" id="HACM01003608">
    <property type="protein sequence ID" value="CRZ04050.1"/>
    <property type="molecule type" value="Transcribed_RNA"/>
</dbReference>
<feature type="coiled-coil region" evidence="1">
    <location>
        <begin position="29"/>
        <end position="56"/>
    </location>
</feature>
<organism evidence="2">
    <name type="scientific">Spongospora subterranea</name>
    <dbReference type="NCBI Taxonomy" id="70186"/>
    <lineage>
        <taxon>Eukaryota</taxon>
        <taxon>Sar</taxon>
        <taxon>Rhizaria</taxon>
        <taxon>Endomyxa</taxon>
        <taxon>Phytomyxea</taxon>
        <taxon>Plasmodiophorida</taxon>
        <taxon>Plasmodiophoridae</taxon>
        <taxon>Spongospora</taxon>
    </lineage>
</organism>
<dbReference type="EMBL" id="HACM01003605">
    <property type="protein sequence ID" value="CRZ04047.1"/>
    <property type="molecule type" value="Transcribed_RNA"/>
</dbReference>
<sequence>MSNEEVNRIMKERFESEDKIRVSLAAERSHVLERERRKHHHELNELEQDRNQLRNQVWLMAPSKTHIVFNSIIRLNTCRVLVKDILLTLLLNYSRQRSG</sequence>
<dbReference type="AlphaFoldDB" id="A0A0H5QQY8"/>
<reference evidence="2" key="1">
    <citation type="submission" date="2015-04" db="EMBL/GenBank/DDBJ databases">
        <title>The genome sequence of the plant pathogenic Rhizarian Plasmodiophora brassicae reveals insights in its biotrophic life cycle and the origin of chitin synthesis.</title>
        <authorList>
            <person name="Schwelm A."/>
            <person name="Fogelqvist J."/>
            <person name="Knaust A."/>
            <person name="Julke S."/>
            <person name="Lilja T."/>
            <person name="Dhandapani V."/>
            <person name="Bonilla-Rosso G."/>
            <person name="Karlsson M."/>
            <person name="Shevchenko A."/>
            <person name="Choi S.R."/>
            <person name="Kim H.G."/>
            <person name="Park J.Y."/>
            <person name="Lim Y.P."/>
            <person name="Ludwig-Muller J."/>
            <person name="Dixelius C."/>
        </authorList>
    </citation>
    <scope>NUCLEOTIDE SEQUENCE</scope>
    <source>
        <tissue evidence="2">Potato root galls</tissue>
    </source>
</reference>
<keyword evidence="1" id="KW-0175">Coiled coil</keyword>